<name>A0A344TE59_9BACT</name>
<dbReference type="Gene3D" id="3.20.20.140">
    <property type="entry name" value="Metal-dependent hydrolases"/>
    <property type="match status" value="1"/>
</dbReference>
<evidence type="ECO:0008006" key="3">
    <source>
        <dbReference type="Google" id="ProtNLM"/>
    </source>
</evidence>
<evidence type="ECO:0000313" key="2">
    <source>
        <dbReference type="Proteomes" id="UP000251993"/>
    </source>
</evidence>
<dbReference type="GO" id="GO:0070573">
    <property type="term" value="F:metallodipeptidase activity"/>
    <property type="evidence" value="ECO:0007669"/>
    <property type="project" value="InterPro"/>
</dbReference>
<reference evidence="1 2" key="1">
    <citation type="submission" date="2018-07" db="EMBL/GenBank/DDBJ databases">
        <title>Genome sequencing of Runella.</title>
        <authorList>
            <person name="Baek M.-G."/>
            <person name="Yi H."/>
        </authorList>
    </citation>
    <scope>NUCLEOTIDE SEQUENCE [LARGE SCALE GENOMIC DNA]</scope>
    <source>
        <strain evidence="1 2">HYN0085</strain>
    </source>
</reference>
<dbReference type="KEGG" id="run:DR864_03875"/>
<evidence type="ECO:0000313" key="1">
    <source>
        <dbReference type="EMBL" id="AXE16930.1"/>
    </source>
</evidence>
<dbReference type="RefSeq" id="WP_114065717.1">
    <property type="nucleotide sequence ID" value="NZ_CP030850.1"/>
</dbReference>
<keyword evidence="2" id="KW-1185">Reference proteome</keyword>
<dbReference type="GO" id="GO:0006508">
    <property type="term" value="P:proteolysis"/>
    <property type="evidence" value="ECO:0007669"/>
    <property type="project" value="InterPro"/>
</dbReference>
<protein>
    <recommendedName>
        <fullName evidence="3">Membrane dipeptidase (Peptidase family M19)</fullName>
    </recommendedName>
</protein>
<proteinExistence type="predicted"/>
<gene>
    <name evidence="1" type="ORF">DR864_03875</name>
</gene>
<dbReference type="Pfam" id="PF01244">
    <property type="entry name" value="Peptidase_M19"/>
    <property type="match status" value="1"/>
</dbReference>
<dbReference type="EMBL" id="CP030850">
    <property type="protein sequence ID" value="AXE16930.1"/>
    <property type="molecule type" value="Genomic_DNA"/>
</dbReference>
<dbReference type="InterPro" id="IPR032466">
    <property type="entry name" value="Metal_Hydrolase"/>
</dbReference>
<organism evidence="1 2">
    <name type="scientific">Runella rosea</name>
    <dbReference type="NCBI Taxonomy" id="2259595"/>
    <lineage>
        <taxon>Bacteria</taxon>
        <taxon>Pseudomonadati</taxon>
        <taxon>Bacteroidota</taxon>
        <taxon>Cytophagia</taxon>
        <taxon>Cytophagales</taxon>
        <taxon>Spirosomataceae</taxon>
        <taxon>Runella</taxon>
    </lineage>
</organism>
<dbReference type="AlphaFoldDB" id="A0A344TE59"/>
<dbReference type="InterPro" id="IPR008257">
    <property type="entry name" value="Pept_M19"/>
</dbReference>
<dbReference type="Proteomes" id="UP000251993">
    <property type="component" value="Chromosome"/>
</dbReference>
<dbReference type="OrthoDB" id="611177at2"/>
<sequence>MKPYVDFHTHTFLKTHLNVDEIQNAKSPFTILDVDIPLNADQFAFNDVVDSQASFTQIVQGKGNLVVVSLFPVENAYTKATFIKLLKLLTKDLSKKLIQTIEKEQISYWEILMRELEHALKYQNTLHDVEDNGVKRQVSYKFIHSMDEFDAGRNDILHVILSIEGGHAFYENPQILNQNPANIINRIREFKTPTATRPRLSHITLAHHAQNRFANQAHAIPLDCAGKGGANPVGGYNPTGYGLTEEGKNFVRECLRETDIEKRILLDIKHLSVIARDDYYKLVAAEFPQTPLIATHMGVSGFSVRSAKYVKEGNLTDIVRGITEFTDKRCYKVHYNQIFAFELNRDTVCFNPWSINLYDDEIVKIIESGTSGGLIGLVMDERILGKTKSITNYHSPELFSKKTRDDRRPLLDAPLCVNGYLQGGVIEDDILDINTDPRNAHANGIYYFLNNWLHIVKIGGDEAWKSVCLGSDYDGLINALDIAPKANFIERFRQRLAEELPIIAAIKEVVLPASPEDLVDALLFDNAVDFLRKNWK</sequence>
<accession>A0A344TE59</accession>
<dbReference type="SUPFAM" id="SSF51556">
    <property type="entry name" value="Metallo-dependent hydrolases"/>
    <property type="match status" value="1"/>
</dbReference>